<dbReference type="Pfam" id="PF12937">
    <property type="entry name" value="F-box-like"/>
    <property type="match status" value="1"/>
</dbReference>
<dbReference type="PROSITE" id="PS50181">
    <property type="entry name" value="FBOX"/>
    <property type="match status" value="1"/>
</dbReference>
<feature type="region of interest" description="Disordered" evidence="1">
    <location>
        <begin position="51"/>
        <end position="102"/>
    </location>
</feature>
<feature type="region of interest" description="Disordered" evidence="1">
    <location>
        <begin position="428"/>
        <end position="460"/>
    </location>
</feature>
<dbReference type="InterPro" id="IPR001810">
    <property type="entry name" value="F-box_dom"/>
</dbReference>
<keyword evidence="4" id="KW-1185">Reference proteome</keyword>
<feature type="compositionally biased region" description="Acidic residues" evidence="1">
    <location>
        <begin position="65"/>
        <end position="75"/>
    </location>
</feature>
<organism evidence="3 4">
    <name type="scientific">Polytolypa hystricis (strain UAMH7299)</name>
    <dbReference type="NCBI Taxonomy" id="1447883"/>
    <lineage>
        <taxon>Eukaryota</taxon>
        <taxon>Fungi</taxon>
        <taxon>Dikarya</taxon>
        <taxon>Ascomycota</taxon>
        <taxon>Pezizomycotina</taxon>
        <taxon>Eurotiomycetes</taxon>
        <taxon>Eurotiomycetidae</taxon>
        <taxon>Onygenales</taxon>
        <taxon>Onygenales incertae sedis</taxon>
        <taxon>Polytolypa</taxon>
    </lineage>
</organism>
<feature type="compositionally biased region" description="Acidic residues" evidence="1">
    <location>
        <begin position="176"/>
        <end position="189"/>
    </location>
</feature>
<sequence>MWPREADAIVGYWEVYCQLCGVPFNIARIRTKDEPRSAAFNSWGARWVEERNIPADDDHQVDNEEAREETEDSGLDQETKEDKDQYEDGNGDENLDREPDTCSSATGCCLVFRVPKLGVRFDSTFEPAYGEENLWHGTPIEDADYEYMSPSDDELLEYDSDAATDDSPEPDGTLPNEEESCESDLNEEPEWTFRVSGPADPEYDTDFLPLSGKGRCGGSLYAYDPCDAWDRTRLFEHIAGPKCQNQEGYHSSRIPPEEMRGCHTVQCLIRKKQGWQPRADDLDFERESECHLTGVTTHMPSSGNILKFAPVRHGVNDINAESDFVLETTQEQLNEIGLPFHPTCFELYVQASRRFLGHVDIDSLIHIRDQACLARKPFPIIYHPDVLSDREQVWIHRAGHEYLSANPIFIPGLKPLLQSSISSPDENFNLSNSAFSETRPPQPQPHNIQKEEEEEEENDPFLHLPPEITQTIASHLPPKSIANLRLTSRAFTHLPISFFRHLLLREMPFLYEIWPSHQQQPSSPPPYPWSRIMARDLHAEQDARRAFDIDFATRAAVIRADMTPEAYEEWLKHEAPDAVWEWPEHPDQREMREEVEIVGGGLMLPVQRMNWFRVYRDIRRQWDVLKGLRNRERIWGCVMQIIGEVEKEVARGKKGEGGDGDV</sequence>
<evidence type="ECO:0000313" key="4">
    <source>
        <dbReference type="Proteomes" id="UP000224634"/>
    </source>
</evidence>
<feature type="compositionally biased region" description="Acidic residues" evidence="1">
    <location>
        <begin position="84"/>
        <end position="93"/>
    </location>
</feature>
<gene>
    <name evidence="3" type="ORF">AJ80_09643</name>
</gene>
<proteinExistence type="predicted"/>
<feature type="compositionally biased region" description="Basic and acidic residues" evidence="1">
    <location>
        <begin position="51"/>
        <end position="64"/>
    </location>
</feature>
<dbReference type="STRING" id="1447883.A0A2B7WM69"/>
<evidence type="ECO:0000259" key="2">
    <source>
        <dbReference type="PROSITE" id="PS50181"/>
    </source>
</evidence>
<evidence type="ECO:0000313" key="3">
    <source>
        <dbReference type="EMBL" id="PGG97754.1"/>
    </source>
</evidence>
<dbReference type="SUPFAM" id="SSF81383">
    <property type="entry name" value="F-box domain"/>
    <property type="match status" value="1"/>
</dbReference>
<protein>
    <recommendedName>
        <fullName evidence="2">F-box domain-containing protein</fullName>
    </recommendedName>
</protein>
<dbReference type="EMBL" id="PDNA01000312">
    <property type="protein sequence ID" value="PGG97754.1"/>
    <property type="molecule type" value="Genomic_DNA"/>
</dbReference>
<dbReference type="Gene3D" id="1.20.1280.50">
    <property type="match status" value="1"/>
</dbReference>
<dbReference type="OrthoDB" id="6612291at2759"/>
<feature type="region of interest" description="Disordered" evidence="1">
    <location>
        <begin position="160"/>
        <end position="189"/>
    </location>
</feature>
<accession>A0A2B7WM69</accession>
<dbReference type="InterPro" id="IPR036047">
    <property type="entry name" value="F-box-like_dom_sf"/>
</dbReference>
<reference evidence="3 4" key="1">
    <citation type="submission" date="2017-10" db="EMBL/GenBank/DDBJ databases">
        <title>Comparative genomics in systemic dimorphic fungi from Ajellomycetaceae.</title>
        <authorList>
            <person name="Munoz J.F."/>
            <person name="Mcewen J.G."/>
            <person name="Clay O.K."/>
            <person name="Cuomo C.A."/>
        </authorList>
    </citation>
    <scope>NUCLEOTIDE SEQUENCE [LARGE SCALE GENOMIC DNA]</scope>
    <source>
        <strain evidence="3 4">UAMH7299</strain>
    </source>
</reference>
<feature type="compositionally biased region" description="Acidic residues" evidence="1">
    <location>
        <begin position="160"/>
        <end position="169"/>
    </location>
</feature>
<feature type="domain" description="F-box" evidence="2">
    <location>
        <begin position="458"/>
        <end position="507"/>
    </location>
</feature>
<dbReference type="Proteomes" id="UP000224634">
    <property type="component" value="Unassembled WGS sequence"/>
</dbReference>
<comment type="caution">
    <text evidence="3">The sequence shown here is derived from an EMBL/GenBank/DDBJ whole genome shotgun (WGS) entry which is preliminary data.</text>
</comment>
<evidence type="ECO:0000256" key="1">
    <source>
        <dbReference type="SAM" id="MobiDB-lite"/>
    </source>
</evidence>
<name>A0A2B7WM69_POLH7</name>
<dbReference type="AlphaFoldDB" id="A0A2B7WM69"/>